<keyword evidence="10 14" id="KW-0862">Zinc</keyword>
<evidence type="ECO:0000256" key="9">
    <source>
        <dbReference type="ARBA" id="ARBA00022801"/>
    </source>
</evidence>
<dbReference type="FunCoup" id="A0A259U0I6">
    <property type="interactions" value="265"/>
</dbReference>
<evidence type="ECO:0000259" key="16">
    <source>
        <dbReference type="SMART" id="SM01263"/>
    </source>
</evidence>
<evidence type="ECO:0000256" key="8">
    <source>
        <dbReference type="ARBA" id="ARBA00022723"/>
    </source>
</evidence>
<dbReference type="GO" id="GO:0006508">
    <property type="term" value="P:proteolysis"/>
    <property type="evidence" value="ECO:0007669"/>
    <property type="project" value="UniProtKB-KW"/>
</dbReference>
<feature type="chain" id="PRO_5012853584" description="Aminopeptidase N" evidence="15">
    <location>
        <begin position="25"/>
        <end position="631"/>
    </location>
</feature>
<evidence type="ECO:0000313" key="17">
    <source>
        <dbReference type="EMBL" id="OZC03456.1"/>
    </source>
</evidence>
<dbReference type="InterPro" id="IPR034015">
    <property type="entry name" value="M1_LTA4H"/>
</dbReference>
<evidence type="ECO:0000313" key="18">
    <source>
        <dbReference type="Proteomes" id="UP000216446"/>
    </source>
</evidence>
<dbReference type="CDD" id="cd09599">
    <property type="entry name" value="M1_LTA4H"/>
    <property type="match status" value="1"/>
</dbReference>
<feature type="binding site" evidence="14">
    <location>
        <position position="328"/>
    </location>
    <ligand>
        <name>Zn(2+)</name>
        <dbReference type="ChEBI" id="CHEBI:29105"/>
        <note>catalytic</note>
    </ligand>
</feature>
<dbReference type="Gene3D" id="1.10.390.10">
    <property type="entry name" value="Neutral Protease Domain 2"/>
    <property type="match status" value="1"/>
</dbReference>
<dbReference type="Pfam" id="PF09127">
    <property type="entry name" value="Leuk-A4-hydro_C"/>
    <property type="match status" value="1"/>
</dbReference>
<dbReference type="GO" id="GO:0016285">
    <property type="term" value="F:alanyl aminopeptidase activity"/>
    <property type="evidence" value="ECO:0007669"/>
    <property type="project" value="UniProtKB-EC"/>
</dbReference>
<dbReference type="OrthoDB" id="100605at2"/>
<feature type="binding site" evidence="13">
    <location>
        <begin position="163"/>
        <end position="165"/>
    </location>
    <ligand>
        <name>a peptide</name>
        <dbReference type="ChEBI" id="CHEBI:60466"/>
    </ligand>
</feature>
<dbReference type="PROSITE" id="PS51257">
    <property type="entry name" value="PROKAR_LIPOPROTEIN"/>
    <property type="match status" value="1"/>
</dbReference>
<evidence type="ECO:0000256" key="13">
    <source>
        <dbReference type="PIRSR" id="PIRSR634015-2"/>
    </source>
</evidence>
<dbReference type="InParanoid" id="A0A259U0I6"/>
<dbReference type="Pfam" id="PF17900">
    <property type="entry name" value="Peptidase_M1_N"/>
    <property type="match status" value="1"/>
</dbReference>
<dbReference type="GO" id="GO:0008270">
    <property type="term" value="F:zinc ion binding"/>
    <property type="evidence" value="ECO:0007669"/>
    <property type="project" value="InterPro"/>
</dbReference>
<dbReference type="InterPro" id="IPR049980">
    <property type="entry name" value="LTA4H_cat"/>
</dbReference>
<feature type="binding site" evidence="13">
    <location>
        <begin position="583"/>
        <end position="585"/>
    </location>
    <ligand>
        <name>a peptide</name>
        <dbReference type="ChEBI" id="CHEBI:60466"/>
    </ligand>
</feature>
<dbReference type="InterPro" id="IPR045357">
    <property type="entry name" value="Aminopeptidase_N-like_N"/>
</dbReference>
<dbReference type="InterPro" id="IPR015211">
    <property type="entry name" value="Peptidase_M1_C"/>
</dbReference>
<dbReference type="InterPro" id="IPR001930">
    <property type="entry name" value="Peptidase_M1"/>
</dbReference>
<evidence type="ECO:0000256" key="5">
    <source>
        <dbReference type="ARBA" id="ARBA00015611"/>
    </source>
</evidence>
<reference evidence="17 18" key="1">
    <citation type="submission" date="2016-11" db="EMBL/GenBank/DDBJ databases">
        <title>Study of marine rhodopsin-containing bacteria.</title>
        <authorList>
            <person name="Yoshizawa S."/>
            <person name="Kumagai Y."/>
            <person name="Kogure K."/>
        </authorList>
    </citation>
    <scope>NUCLEOTIDE SEQUENCE [LARGE SCALE GENOMIC DNA]</scope>
    <source>
        <strain evidence="17 18">SG-29</strain>
    </source>
</reference>
<dbReference type="Gene3D" id="1.25.40.320">
    <property type="entry name" value="Peptidase M1, leukotriene A4 hydrolase/aminopeptidase C-terminal domain"/>
    <property type="match status" value="1"/>
</dbReference>
<dbReference type="AlphaFoldDB" id="A0A259U0I6"/>
<accession>A0A259U0I6</accession>
<evidence type="ECO:0000256" key="15">
    <source>
        <dbReference type="SAM" id="SignalP"/>
    </source>
</evidence>
<dbReference type="Pfam" id="PF01433">
    <property type="entry name" value="Peptidase_M1"/>
    <property type="match status" value="1"/>
</dbReference>
<keyword evidence="9" id="KW-0378">Hydrolase</keyword>
<comment type="cofactor">
    <cofactor evidence="14">
        <name>Zn(2+)</name>
        <dbReference type="ChEBI" id="CHEBI:29105"/>
    </cofactor>
    <text evidence="14">Binds 1 zinc ion per subunit.</text>
</comment>
<dbReference type="InterPro" id="IPR042097">
    <property type="entry name" value="Aminopeptidase_N-like_N_sf"/>
</dbReference>
<feature type="active site" description="Proton donor" evidence="12">
    <location>
        <position position="410"/>
    </location>
</feature>
<dbReference type="Gene3D" id="3.30.2010.30">
    <property type="match status" value="1"/>
</dbReference>
<dbReference type="PANTHER" id="PTHR45726:SF3">
    <property type="entry name" value="LEUKOTRIENE A-4 HYDROLASE"/>
    <property type="match status" value="1"/>
</dbReference>
<dbReference type="SMART" id="SM01263">
    <property type="entry name" value="Leuk-A4-hydro_C"/>
    <property type="match status" value="1"/>
</dbReference>
<evidence type="ECO:0000256" key="4">
    <source>
        <dbReference type="ARBA" id="ARBA00012564"/>
    </source>
</evidence>
<dbReference type="EC" id="3.4.11.2" evidence="4"/>
<dbReference type="GO" id="GO:0005737">
    <property type="term" value="C:cytoplasm"/>
    <property type="evidence" value="ECO:0007669"/>
    <property type="project" value="UniProtKB-SubCell"/>
</dbReference>
<keyword evidence="17" id="KW-0031">Aminopeptidase</keyword>
<comment type="catalytic activity">
    <reaction evidence="1">
        <text>Release of an N-terminal amino acid, Xaa-|-Yaa- from a peptide, amide or arylamide. Xaa is preferably Ala, but may be most amino acids including Pro (slow action). When a terminal hydrophobic residue is followed by a prolyl residue, the two may be released as an intact Xaa-Pro dipeptide.</text>
        <dbReference type="EC" id="3.4.11.2"/>
    </reaction>
</comment>
<feature type="signal peptide" evidence="15">
    <location>
        <begin position="1"/>
        <end position="24"/>
    </location>
</feature>
<evidence type="ECO:0000256" key="3">
    <source>
        <dbReference type="ARBA" id="ARBA00010136"/>
    </source>
</evidence>
<dbReference type="InterPro" id="IPR016024">
    <property type="entry name" value="ARM-type_fold"/>
</dbReference>
<dbReference type="RefSeq" id="WP_094548838.1">
    <property type="nucleotide sequence ID" value="NZ_MQWB01000001.1"/>
</dbReference>
<keyword evidence="6" id="KW-0963">Cytoplasm</keyword>
<comment type="caution">
    <text evidence="17">The sequence shown here is derived from an EMBL/GenBank/DDBJ whole genome shotgun (WGS) entry which is preliminary data.</text>
</comment>
<dbReference type="SUPFAM" id="SSF63737">
    <property type="entry name" value="Leukotriene A4 hydrolase N-terminal domain"/>
    <property type="match status" value="1"/>
</dbReference>
<keyword evidence="18" id="KW-1185">Reference proteome</keyword>
<name>A0A259U0I6_9BACT</name>
<evidence type="ECO:0000256" key="1">
    <source>
        <dbReference type="ARBA" id="ARBA00000098"/>
    </source>
</evidence>
<dbReference type="Gene3D" id="2.60.40.1730">
    <property type="entry name" value="tricorn interacting facor f3 domain"/>
    <property type="match status" value="1"/>
</dbReference>
<evidence type="ECO:0000256" key="12">
    <source>
        <dbReference type="PIRSR" id="PIRSR634015-1"/>
    </source>
</evidence>
<feature type="binding site" evidence="14">
    <location>
        <position position="324"/>
    </location>
    <ligand>
        <name>Zn(2+)</name>
        <dbReference type="ChEBI" id="CHEBI:29105"/>
        <note>catalytic</note>
    </ligand>
</feature>
<comment type="subcellular location">
    <subcellularLocation>
        <location evidence="2">Cytoplasm</location>
    </subcellularLocation>
</comment>
<dbReference type="PRINTS" id="PR00756">
    <property type="entry name" value="ALADIPTASE"/>
</dbReference>
<dbReference type="EMBL" id="MQWB01000001">
    <property type="protein sequence ID" value="OZC03456.1"/>
    <property type="molecule type" value="Genomic_DNA"/>
</dbReference>
<keyword evidence="11" id="KW-0482">Metalloprotease</keyword>
<dbReference type="InterPro" id="IPR014782">
    <property type="entry name" value="Peptidase_M1_dom"/>
</dbReference>
<feature type="domain" description="Peptidase M1 leukotriene A4 hydrolase/aminopeptidase C-terminal" evidence="16">
    <location>
        <begin position="489"/>
        <end position="627"/>
    </location>
</feature>
<dbReference type="FunFam" id="3.30.2010.30:FF:000001">
    <property type="entry name" value="Leukotriene A(4) hydrolase"/>
    <property type="match status" value="1"/>
</dbReference>
<dbReference type="Proteomes" id="UP000216446">
    <property type="component" value="Unassembled WGS sequence"/>
</dbReference>
<dbReference type="InterPro" id="IPR027268">
    <property type="entry name" value="Peptidase_M4/M1_CTD_sf"/>
</dbReference>
<keyword evidence="8 14" id="KW-0479">Metal-binding</keyword>
<dbReference type="InterPro" id="IPR038502">
    <property type="entry name" value="M1_LTA-4_hydro/amino_C_sf"/>
</dbReference>
<dbReference type="SUPFAM" id="SSF55486">
    <property type="entry name" value="Metalloproteases ('zincins'), catalytic domain"/>
    <property type="match status" value="1"/>
</dbReference>
<evidence type="ECO:0000256" key="6">
    <source>
        <dbReference type="ARBA" id="ARBA00022490"/>
    </source>
</evidence>
<proteinExistence type="inferred from homology"/>
<feature type="binding site" evidence="14">
    <location>
        <position position="347"/>
    </location>
    <ligand>
        <name>Zn(2+)</name>
        <dbReference type="ChEBI" id="CHEBI:29105"/>
        <note>catalytic</note>
    </ligand>
</feature>
<keyword evidence="15" id="KW-0732">Signal</keyword>
<dbReference type="SUPFAM" id="SSF48371">
    <property type="entry name" value="ARM repeat"/>
    <property type="match status" value="1"/>
</dbReference>
<evidence type="ECO:0000256" key="14">
    <source>
        <dbReference type="PIRSR" id="PIRSR634015-3"/>
    </source>
</evidence>
<keyword evidence="7" id="KW-0645">Protease</keyword>
<evidence type="ECO:0000256" key="11">
    <source>
        <dbReference type="ARBA" id="ARBA00023049"/>
    </source>
</evidence>
<evidence type="ECO:0000256" key="7">
    <source>
        <dbReference type="ARBA" id="ARBA00022670"/>
    </source>
</evidence>
<evidence type="ECO:0000256" key="10">
    <source>
        <dbReference type="ARBA" id="ARBA00022833"/>
    </source>
</evidence>
<dbReference type="PANTHER" id="PTHR45726">
    <property type="entry name" value="LEUKOTRIENE A-4 HYDROLASE"/>
    <property type="match status" value="1"/>
</dbReference>
<gene>
    <name evidence="17" type="ORF">BSZ36_10975</name>
</gene>
<evidence type="ECO:0000256" key="2">
    <source>
        <dbReference type="ARBA" id="ARBA00004496"/>
    </source>
</evidence>
<sequence length="631" mass="68660">MIARLSLFALLVTLAACRTGGDEAAPAASGEAAEQAPLPTDVHSYAKPEEARVTHVALDLDADFDLKELSGMATLTFEAAEGAEEIVLDVRDLTIEGVMDASGDSLAYEVGESDPLLGAPLTVQIPESGETITVRYRTSPEAAAVQWLRPEQTASGQPFLFTQGQAILTRTWVPTQDSPGIRQTYEAEITVPESLTAVMSAEGNGDDPVASGEGARTFGFELDKAVPPYLIALAIGDLEFREIGERTGVWAEPTVVESAASEFVDVDAMMDAAEELYGPYRWGRYDVLVLPASFPFGGMENPLLTFATPTILAGDRSLVSLVAHELAHSWSGNLVTNATWDDFWINEGFTSYFENRIMEEVSGPEYAQMLESLSRTGLDEEITGLDEADQHLRLNLVGRDPDDGMNAIAYDKGALFLRTMEEAAGREAFDAWLRGYFDRHAFQPMTTDRLLADLDANLFKGNPALRDEVNPEAWIDGPGLPANAPRVESAAFARAEAQAEAFASGTAPGELETEGWSTHEWLHFMQSLPGELKPVQLANLDEAFGFSDTGNSEIRFAWLKTAIANEYDPAVPSLELFLTSQGRRKFVLPLFRDLAASEWGKPIADRIYRAARPGYHFITSDSVDDVLGVNA</sequence>
<protein>
    <recommendedName>
        <fullName evidence="5">Aminopeptidase N</fullName>
        <ecNumber evidence="4">3.4.11.2</ecNumber>
    </recommendedName>
</protein>
<feature type="active site" description="Proton acceptor" evidence="12">
    <location>
        <position position="325"/>
    </location>
</feature>
<comment type="similarity">
    <text evidence="3">Belongs to the peptidase M1 family.</text>
</comment>
<feature type="binding site" evidence="13">
    <location>
        <begin position="295"/>
        <end position="300"/>
    </location>
    <ligand>
        <name>a peptide</name>
        <dbReference type="ChEBI" id="CHEBI:60466"/>
    </ligand>
</feature>
<organism evidence="17 18">
    <name type="scientific">Rubricoccus marinus</name>
    <dbReference type="NCBI Taxonomy" id="716817"/>
    <lineage>
        <taxon>Bacteria</taxon>
        <taxon>Pseudomonadati</taxon>
        <taxon>Rhodothermota</taxon>
        <taxon>Rhodothermia</taxon>
        <taxon>Rhodothermales</taxon>
        <taxon>Rubricoccaceae</taxon>
        <taxon>Rubricoccus</taxon>
    </lineage>
</organism>
<dbReference type="GO" id="GO:0008237">
    <property type="term" value="F:metallopeptidase activity"/>
    <property type="evidence" value="ECO:0007669"/>
    <property type="project" value="UniProtKB-KW"/>
</dbReference>